<name>A0A484P4V7_9ZZZZ</name>
<evidence type="ECO:0000313" key="8">
    <source>
        <dbReference type="EMBL" id="VFR59710.1"/>
    </source>
</evidence>
<evidence type="ECO:0000313" key="11">
    <source>
        <dbReference type="EMBL" id="VFR85393.1"/>
    </source>
</evidence>
<evidence type="ECO:0000313" key="2">
    <source>
        <dbReference type="EMBL" id="VFR20843.1"/>
    </source>
</evidence>
<dbReference type="EMBL" id="CAADIA010000003">
    <property type="protein sequence ID" value="VFR23024.1"/>
    <property type="molecule type" value="Genomic_DNA"/>
</dbReference>
<dbReference type="EMBL" id="CAADIB010000003">
    <property type="protein sequence ID" value="VFR20843.1"/>
    <property type="molecule type" value="Genomic_DNA"/>
</dbReference>
<dbReference type="EMBL" id="CAADHZ010000027">
    <property type="protein sequence ID" value="VFR38836.1"/>
    <property type="molecule type" value="Genomic_DNA"/>
</dbReference>
<dbReference type="EMBL" id="CAADIC010000002">
    <property type="protein sequence ID" value="VFR22565.1"/>
    <property type="molecule type" value="Genomic_DNA"/>
</dbReference>
<evidence type="ECO:0000313" key="7">
    <source>
        <dbReference type="EMBL" id="VFR52271.1"/>
    </source>
</evidence>
<proteinExistence type="predicted"/>
<feature type="compositionally biased region" description="Polar residues" evidence="1">
    <location>
        <begin position="77"/>
        <end position="92"/>
    </location>
</feature>
<evidence type="ECO:0000313" key="6">
    <source>
        <dbReference type="EMBL" id="VFR38836.1"/>
    </source>
</evidence>
<dbReference type="EMBL" id="CAADIL010000034">
    <property type="protein sequence ID" value="VFR85393.1"/>
    <property type="molecule type" value="Genomic_DNA"/>
</dbReference>
<evidence type="ECO:0000313" key="4">
    <source>
        <dbReference type="EMBL" id="VFR23024.1"/>
    </source>
</evidence>
<reference evidence="2" key="1">
    <citation type="submission" date="2019-03" db="EMBL/GenBank/DDBJ databases">
        <authorList>
            <person name="Danneels B."/>
        </authorList>
    </citation>
    <scope>NUCLEOTIDE SEQUENCE</scope>
</reference>
<dbReference type="EMBL" id="CAADIJ010000020">
    <property type="protein sequence ID" value="VFR77167.1"/>
    <property type="molecule type" value="Genomic_DNA"/>
</dbReference>
<dbReference type="EMBL" id="CAADIN010000020">
    <property type="protein sequence ID" value="VFR92177.1"/>
    <property type="molecule type" value="Genomic_DNA"/>
</dbReference>
<feature type="region of interest" description="Disordered" evidence="1">
    <location>
        <begin position="71"/>
        <end position="221"/>
    </location>
</feature>
<evidence type="ECO:0000313" key="12">
    <source>
        <dbReference type="EMBL" id="VFR92177.1"/>
    </source>
</evidence>
<evidence type="ECO:0000313" key="10">
    <source>
        <dbReference type="EMBL" id="VFR77167.1"/>
    </source>
</evidence>
<feature type="compositionally biased region" description="Pro residues" evidence="1">
    <location>
        <begin position="181"/>
        <end position="200"/>
    </location>
</feature>
<dbReference type="AlphaFoldDB" id="A0A484P4V7"/>
<evidence type="ECO:0000256" key="1">
    <source>
        <dbReference type="SAM" id="MobiDB-lite"/>
    </source>
</evidence>
<organism evidence="2">
    <name type="scientific">plant metagenome</name>
    <dbReference type="NCBI Taxonomy" id="1297885"/>
    <lineage>
        <taxon>unclassified sequences</taxon>
        <taxon>metagenomes</taxon>
        <taxon>organismal metagenomes</taxon>
    </lineage>
</organism>
<dbReference type="EMBL" id="CAADIE010000003">
    <property type="protein sequence ID" value="VFR35260.1"/>
    <property type="molecule type" value="Genomic_DNA"/>
</dbReference>
<evidence type="ECO:0000313" key="3">
    <source>
        <dbReference type="EMBL" id="VFR22565.1"/>
    </source>
</evidence>
<sequence length="221" mass="22732">MRNTLDQMPQRKPARRGFALCAAALLISATAAGPALAADSARQQQYQRDVAACNSGTTGQDRATCLREAGAVRTESPRPNVQTTPEQRQQNAVRRCQNLPAADRASCEATMKSPDTQVHGSVPGGGVLRERTITVPAPGAAPAAGNPPPVYHAPGTSAPATAPAPMPVPPATGNNPAPTYQTPPPAYQSPPPAYQPPAPPTQGYQTPAPMGTPGAPGTNVR</sequence>
<feature type="compositionally biased region" description="Low complexity" evidence="1">
    <location>
        <begin position="201"/>
        <end position="221"/>
    </location>
</feature>
<gene>
    <name evidence="3" type="ORF">ANDA3_2107</name>
    <name evidence="6" type="ORF">ANDO1_2040</name>
    <name evidence="2" type="ORF">ANDO2_1946</name>
    <name evidence="4" type="ORF">ANK1_1858</name>
    <name evidence="8" type="ORF">ANK2_1859</name>
    <name evidence="5" type="ORF">BER1_2072</name>
    <name evidence="7" type="ORF">BER2_2034</name>
    <name evidence="11" type="ORF">DAR2_1975</name>
    <name evidence="10" type="ORF">DAR3_1973</name>
    <name evidence="9" type="ORF">ISE1_1845</name>
    <name evidence="12" type="ORF">ISE2_1881</name>
</gene>
<protein>
    <submittedName>
        <fullName evidence="2">Uncharacterized protein</fullName>
    </submittedName>
</protein>
<dbReference type="EMBL" id="CAADIH010000042">
    <property type="protein sequence ID" value="VFR52271.1"/>
    <property type="molecule type" value="Genomic_DNA"/>
</dbReference>
<evidence type="ECO:0000313" key="9">
    <source>
        <dbReference type="EMBL" id="VFR67490.1"/>
    </source>
</evidence>
<evidence type="ECO:0000313" key="5">
    <source>
        <dbReference type="EMBL" id="VFR35260.1"/>
    </source>
</evidence>
<dbReference type="EMBL" id="CAADIF010000004">
    <property type="protein sequence ID" value="VFR59710.1"/>
    <property type="molecule type" value="Genomic_DNA"/>
</dbReference>
<dbReference type="EMBL" id="CAADIM010000010">
    <property type="protein sequence ID" value="VFR67490.1"/>
    <property type="molecule type" value="Genomic_DNA"/>
</dbReference>
<accession>A0A484P4V7</accession>